<dbReference type="PANTHER" id="PTHR34703:SF1">
    <property type="entry name" value="ANTIPORTER SUBUNIT MNHG2-RELATED"/>
    <property type="match status" value="1"/>
</dbReference>
<name>A0A266QDZ7_9GAMM</name>
<dbReference type="PANTHER" id="PTHR34703">
    <property type="entry name" value="ANTIPORTER SUBUNIT MNHG2-RELATED"/>
    <property type="match status" value="1"/>
</dbReference>
<gene>
    <name evidence="2" type="ORF">CBP51_11550</name>
</gene>
<dbReference type="STRING" id="1209072.GCA_000766945_01935"/>
<dbReference type="Proteomes" id="UP000216101">
    <property type="component" value="Unassembled WGS sequence"/>
</dbReference>
<evidence type="ECO:0000256" key="1">
    <source>
        <dbReference type="SAM" id="Phobius"/>
    </source>
</evidence>
<reference evidence="3" key="1">
    <citation type="submission" date="2017-05" db="EMBL/GenBank/DDBJ databases">
        <authorList>
            <person name="Barney B.M."/>
        </authorList>
    </citation>
    <scope>NUCLEOTIDE SEQUENCE [LARGE SCALE GENOMIC DNA]</scope>
    <source>
        <strain evidence="3">PSBB022</strain>
    </source>
</reference>
<dbReference type="GO" id="GO:0015385">
    <property type="term" value="F:sodium:proton antiporter activity"/>
    <property type="evidence" value="ECO:0007669"/>
    <property type="project" value="TreeGrafter"/>
</dbReference>
<proteinExistence type="predicted"/>
<dbReference type="RefSeq" id="WP_094984955.1">
    <property type="nucleotide sequence ID" value="NZ_NHNI01000001.1"/>
</dbReference>
<keyword evidence="3" id="KW-1185">Reference proteome</keyword>
<dbReference type="AlphaFoldDB" id="A0A266QDZ7"/>
<feature type="transmembrane region" description="Helical" evidence="1">
    <location>
        <begin position="71"/>
        <end position="93"/>
    </location>
</feature>
<keyword evidence="1" id="KW-0472">Membrane</keyword>
<protein>
    <submittedName>
        <fullName evidence="2">Na+/H+ antiporter subunit G</fullName>
    </submittedName>
</protein>
<comment type="caution">
    <text evidence="2">The sequence shown here is derived from an EMBL/GenBank/DDBJ whole genome shotgun (WGS) entry which is preliminary data.</text>
</comment>
<dbReference type="Pfam" id="PF03334">
    <property type="entry name" value="PhaG_MnhG_YufB"/>
    <property type="match status" value="1"/>
</dbReference>
<feature type="transmembrane region" description="Helical" evidence="1">
    <location>
        <begin position="6"/>
        <end position="28"/>
    </location>
</feature>
<dbReference type="NCBIfam" id="TIGR01300">
    <property type="entry name" value="CPA3_mnhG_phaG"/>
    <property type="match status" value="1"/>
</dbReference>
<evidence type="ECO:0000313" key="2">
    <source>
        <dbReference type="EMBL" id="OZY87571.1"/>
    </source>
</evidence>
<feature type="transmembrane region" description="Helical" evidence="1">
    <location>
        <begin position="40"/>
        <end position="59"/>
    </location>
</feature>
<sequence length="109" mass="11659">MSAWLEYLISACLLIGASFALVGSIGLMRLPDFYLRLHGPAKATTLGVGGIIIGSVIFFSTQGDGLSLHELLIALFLFITAPVSAHIVAKAALHLKLDAVERTRGKPWK</sequence>
<accession>A0A266QDZ7</accession>
<dbReference type="EMBL" id="NHNI01000001">
    <property type="protein sequence ID" value="OZY87571.1"/>
    <property type="molecule type" value="Genomic_DNA"/>
</dbReference>
<organism evidence="2 3">
    <name type="scientific">Cellvibrio mixtus</name>
    <dbReference type="NCBI Taxonomy" id="39650"/>
    <lineage>
        <taxon>Bacteria</taxon>
        <taxon>Pseudomonadati</taxon>
        <taxon>Pseudomonadota</taxon>
        <taxon>Gammaproteobacteria</taxon>
        <taxon>Cellvibrionales</taxon>
        <taxon>Cellvibrionaceae</taxon>
        <taxon>Cellvibrio</taxon>
    </lineage>
</organism>
<keyword evidence="1" id="KW-1133">Transmembrane helix</keyword>
<keyword evidence="1" id="KW-0812">Transmembrane</keyword>
<dbReference type="InterPro" id="IPR005133">
    <property type="entry name" value="PhaG_MnhG_YufB"/>
</dbReference>
<evidence type="ECO:0000313" key="3">
    <source>
        <dbReference type="Proteomes" id="UP000216101"/>
    </source>
</evidence>
<dbReference type="NCBIfam" id="NF009316">
    <property type="entry name" value="PRK12674.1-5"/>
    <property type="match status" value="1"/>
</dbReference>